<keyword evidence="3" id="KW-1003">Cell membrane</keyword>
<evidence type="ECO:0000256" key="9">
    <source>
        <dbReference type="ARBA" id="ARBA00023136"/>
    </source>
</evidence>
<dbReference type="Proteomes" id="UP000460435">
    <property type="component" value="Unassembled WGS sequence"/>
</dbReference>
<dbReference type="SUPFAM" id="SSF52540">
    <property type="entry name" value="P-loop containing nucleoside triphosphate hydrolases"/>
    <property type="match status" value="1"/>
</dbReference>
<dbReference type="GO" id="GO:0016887">
    <property type="term" value="F:ATP hydrolysis activity"/>
    <property type="evidence" value="ECO:0007669"/>
    <property type="project" value="InterPro"/>
</dbReference>
<dbReference type="GO" id="GO:0005524">
    <property type="term" value="F:ATP binding"/>
    <property type="evidence" value="ECO:0007669"/>
    <property type="project" value="UniProtKB-KW"/>
</dbReference>
<evidence type="ECO:0000256" key="7">
    <source>
        <dbReference type="ARBA" id="ARBA00023004"/>
    </source>
</evidence>
<dbReference type="InterPro" id="IPR051535">
    <property type="entry name" value="Siderophore_ABC-ATPase"/>
</dbReference>
<feature type="domain" description="ABC transporter" evidence="10">
    <location>
        <begin position="18"/>
        <end position="253"/>
    </location>
</feature>
<name>A0A7K3M6Y8_9ACTN</name>
<keyword evidence="5" id="KW-0547">Nucleotide-binding</keyword>
<evidence type="ECO:0000256" key="2">
    <source>
        <dbReference type="ARBA" id="ARBA00022448"/>
    </source>
</evidence>
<evidence type="ECO:0000256" key="6">
    <source>
        <dbReference type="ARBA" id="ARBA00022840"/>
    </source>
</evidence>
<dbReference type="InterPro" id="IPR027417">
    <property type="entry name" value="P-loop_NTPase"/>
</dbReference>
<evidence type="ECO:0000256" key="4">
    <source>
        <dbReference type="ARBA" id="ARBA00022496"/>
    </source>
</evidence>
<dbReference type="AlphaFoldDB" id="A0A7K3M6Y8"/>
<dbReference type="RefSeq" id="WP_162451372.1">
    <property type="nucleotide sequence ID" value="NZ_WLZY01000005.1"/>
</dbReference>
<dbReference type="Pfam" id="PF00005">
    <property type="entry name" value="ABC_tran"/>
    <property type="match status" value="1"/>
</dbReference>
<evidence type="ECO:0000256" key="1">
    <source>
        <dbReference type="ARBA" id="ARBA00004202"/>
    </source>
</evidence>
<comment type="subcellular location">
    <subcellularLocation>
        <location evidence="1">Cell membrane</location>
        <topology evidence="1">Peripheral membrane protein</topology>
    </subcellularLocation>
</comment>
<keyword evidence="2" id="KW-0813">Transport</keyword>
<dbReference type="CDD" id="cd03214">
    <property type="entry name" value="ABC_Iron-Siderophores_B12_Hemin"/>
    <property type="match status" value="1"/>
</dbReference>
<dbReference type="FunFam" id="3.40.50.300:FF:000134">
    <property type="entry name" value="Iron-enterobactin ABC transporter ATP-binding protein"/>
    <property type="match status" value="1"/>
</dbReference>
<keyword evidence="6 11" id="KW-0067">ATP-binding</keyword>
<reference evidence="11 12" key="1">
    <citation type="submission" date="2019-11" db="EMBL/GenBank/DDBJ databases">
        <authorList>
            <person name="Li X.-J."/>
            <person name="Feng X.-M."/>
        </authorList>
    </citation>
    <scope>NUCLEOTIDE SEQUENCE [LARGE SCALE GENOMIC DNA]</scope>
    <source>
        <strain evidence="11 12">XMNu-373</strain>
    </source>
</reference>
<accession>A0A7K3M6Y8</accession>
<dbReference type="PANTHER" id="PTHR42771:SF2">
    <property type="entry name" value="IRON(3+)-HYDROXAMATE IMPORT ATP-BINDING PROTEIN FHUC"/>
    <property type="match status" value="1"/>
</dbReference>
<dbReference type="InterPro" id="IPR003593">
    <property type="entry name" value="AAA+_ATPase"/>
</dbReference>
<keyword evidence="4" id="KW-0410">Iron transport</keyword>
<dbReference type="InterPro" id="IPR017871">
    <property type="entry name" value="ABC_transporter-like_CS"/>
</dbReference>
<proteinExistence type="predicted"/>
<evidence type="ECO:0000313" key="12">
    <source>
        <dbReference type="Proteomes" id="UP000460435"/>
    </source>
</evidence>
<dbReference type="InterPro" id="IPR003439">
    <property type="entry name" value="ABC_transporter-like_ATP-bd"/>
</dbReference>
<sequence>MNDAPRGPSDVPSSDSTLCARDVTLGYESSVVATGLSFDVPAGEFTVIVGPNACGKSTLLKALARVLRPMAGEVFLDGRAIGSYRSKAVARRLAMLPQSPIAPESISVQDLVRRGRYPHQSLLRQWTAADVTAVDEALSMTGVAHLAERQVSELSGGQRQRVWIAMVLAQQTEFLLLDEPTTFLDVAHQYEVLDLCAGLHRAGRTVVAVLHDLNQAARYATHLVCMKDGAIHAQGHPAEITTSELVHATFGMQSRIITDPESGTPLVIPRSTAGTQA</sequence>
<evidence type="ECO:0000256" key="5">
    <source>
        <dbReference type="ARBA" id="ARBA00022741"/>
    </source>
</evidence>
<gene>
    <name evidence="11" type="ORF">F7O44_16560</name>
</gene>
<keyword evidence="12" id="KW-1185">Reference proteome</keyword>
<dbReference type="SMART" id="SM00382">
    <property type="entry name" value="AAA"/>
    <property type="match status" value="1"/>
</dbReference>
<evidence type="ECO:0000313" key="11">
    <source>
        <dbReference type="EMBL" id="NDL58682.1"/>
    </source>
</evidence>
<protein>
    <submittedName>
        <fullName evidence="11">ATP-binding cassette domain-containing protein</fullName>
    </submittedName>
</protein>
<keyword evidence="8" id="KW-0406">Ion transport</keyword>
<dbReference type="EMBL" id="WLZY01000005">
    <property type="protein sequence ID" value="NDL58682.1"/>
    <property type="molecule type" value="Genomic_DNA"/>
</dbReference>
<organism evidence="11 12">
    <name type="scientific">Phytoactinopolyspora mesophila</name>
    <dbReference type="NCBI Taxonomy" id="2650750"/>
    <lineage>
        <taxon>Bacteria</taxon>
        <taxon>Bacillati</taxon>
        <taxon>Actinomycetota</taxon>
        <taxon>Actinomycetes</taxon>
        <taxon>Jiangellales</taxon>
        <taxon>Jiangellaceae</taxon>
        <taxon>Phytoactinopolyspora</taxon>
    </lineage>
</organism>
<evidence type="ECO:0000256" key="8">
    <source>
        <dbReference type="ARBA" id="ARBA00023065"/>
    </source>
</evidence>
<dbReference type="PROSITE" id="PS50893">
    <property type="entry name" value="ABC_TRANSPORTER_2"/>
    <property type="match status" value="1"/>
</dbReference>
<comment type="caution">
    <text evidence="11">The sequence shown here is derived from an EMBL/GenBank/DDBJ whole genome shotgun (WGS) entry which is preliminary data.</text>
</comment>
<dbReference type="GO" id="GO:0006826">
    <property type="term" value="P:iron ion transport"/>
    <property type="evidence" value="ECO:0007669"/>
    <property type="project" value="UniProtKB-KW"/>
</dbReference>
<keyword evidence="7" id="KW-0408">Iron</keyword>
<dbReference type="Gene3D" id="3.40.50.300">
    <property type="entry name" value="P-loop containing nucleotide triphosphate hydrolases"/>
    <property type="match status" value="1"/>
</dbReference>
<dbReference type="PROSITE" id="PS00211">
    <property type="entry name" value="ABC_TRANSPORTER_1"/>
    <property type="match status" value="1"/>
</dbReference>
<dbReference type="GO" id="GO:0005886">
    <property type="term" value="C:plasma membrane"/>
    <property type="evidence" value="ECO:0007669"/>
    <property type="project" value="UniProtKB-SubCell"/>
</dbReference>
<evidence type="ECO:0000259" key="10">
    <source>
        <dbReference type="PROSITE" id="PS50893"/>
    </source>
</evidence>
<keyword evidence="9" id="KW-0472">Membrane</keyword>
<evidence type="ECO:0000256" key="3">
    <source>
        <dbReference type="ARBA" id="ARBA00022475"/>
    </source>
</evidence>
<dbReference type="PANTHER" id="PTHR42771">
    <property type="entry name" value="IRON(3+)-HYDROXAMATE IMPORT ATP-BINDING PROTEIN FHUC"/>
    <property type="match status" value="1"/>
</dbReference>